<evidence type="ECO:0000313" key="2">
    <source>
        <dbReference type="Proteomes" id="UP000694410"/>
    </source>
</evidence>
<evidence type="ECO:0000313" key="1">
    <source>
        <dbReference type="Ensembl" id="ENSCCEP00000013900.1"/>
    </source>
</evidence>
<protein>
    <submittedName>
        <fullName evidence="1">Uncharacterized protein</fullName>
    </submittedName>
</protein>
<dbReference type="Proteomes" id="UP000694410">
    <property type="component" value="Unplaced"/>
</dbReference>
<name>A0A8C0UX91_CYACU</name>
<sequence>MPPPADIVKVAIEWPGAFPKLMEIDQVSAFSSLPFLTWKDGKGTSFPFTHAHKQGYLPCSGLGAMWE</sequence>
<proteinExistence type="predicted"/>
<accession>A0A8C0UX91</accession>
<keyword evidence="2" id="KW-1185">Reference proteome</keyword>
<reference evidence="1" key="2">
    <citation type="submission" date="2025-09" db="UniProtKB">
        <authorList>
            <consortium name="Ensembl"/>
        </authorList>
    </citation>
    <scope>IDENTIFICATION</scope>
</reference>
<reference evidence="1" key="1">
    <citation type="submission" date="2025-08" db="UniProtKB">
        <authorList>
            <consortium name="Ensembl"/>
        </authorList>
    </citation>
    <scope>IDENTIFICATION</scope>
</reference>
<dbReference type="AlphaFoldDB" id="A0A8C0UX91"/>
<organism evidence="1 2">
    <name type="scientific">Cyanistes caeruleus</name>
    <name type="common">Eurasian blue tit</name>
    <name type="synonym">Parus caeruleus</name>
    <dbReference type="NCBI Taxonomy" id="156563"/>
    <lineage>
        <taxon>Eukaryota</taxon>
        <taxon>Metazoa</taxon>
        <taxon>Chordata</taxon>
        <taxon>Craniata</taxon>
        <taxon>Vertebrata</taxon>
        <taxon>Euteleostomi</taxon>
        <taxon>Archelosauria</taxon>
        <taxon>Archosauria</taxon>
        <taxon>Dinosauria</taxon>
        <taxon>Saurischia</taxon>
        <taxon>Theropoda</taxon>
        <taxon>Coelurosauria</taxon>
        <taxon>Aves</taxon>
        <taxon>Neognathae</taxon>
        <taxon>Neoaves</taxon>
        <taxon>Telluraves</taxon>
        <taxon>Australaves</taxon>
        <taxon>Passeriformes</taxon>
        <taxon>Paridae</taxon>
        <taxon>Cyanistes</taxon>
    </lineage>
</organism>
<dbReference type="Ensembl" id="ENSCCET00000021601.1">
    <property type="protein sequence ID" value="ENSCCEP00000013900.1"/>
    <property type="gene ID" value="ENSCCEG00000013308.1"/>
</dbReference>